<dbReference type="InterPro" id="IPR005119">
    <property type="entry name" value="LysR_subst-bd"/>
</dbReference>
<dbReference type="GO" id="GO:0005829">
    <property type="term" value="C:cytosol"/>
    <property type="evidence" value="ECO:0007669"/>
    <property type="project" value="TreeGrafter"/>
</dbReference>
<dbReference type="SUPFAM" id="SSF46785">
    <property type="entry name" value="Winged helix' DNA-binding domain"/>
    <property type="match status" value="1"/>
</dbReference>
<dbReference type="Gene3D" id="1.10.10.10">
    <property type="entry name" value="Winged helix-like DNA-binding domain superfamily/Winged helix DNA-binding domain"/>
    <property type="match status" value="1"/>
</dbReference>
<comment type="caution">
    <text evidence="6">The sequence shown here is derived from an EMBL/GenBank/DDBJ whole genome shotgun (WGS) entry which is preliminary data.</text>
</comment>
<dbReference type="EMBL" id="NKDB02000005">
    <property type="protein sequence ID" value="RKJ94593.1"/>
    <property type="molecule type" value="Genomic_DNA"/>
</dbReference>
<keyword evidence="4" id="KW-0804">Transcription</keyword>
<dbReference type="RefSeq" id="WP_094437165.1">
    <property type="nucleotide sequence ID" value="NZ_NKDB02000005.1"/>
</dbReference>
<dbReference type="PANTHER" id="PTHR30419:SF2">
    <property type="entry name" value="LYSR FAMILY TRANSCRIPTIONAL REGULATOR"/>
    <property type="match status" value="1"/>
</dbReference>
<dbReference type="AlphaFoldDB" id="A0A420K7V1"/>
<evidence type="ECO:0000313" key="6">
    <source>
        <dbReference type="EMBL" id="RKJ94593.1"/>
    </source>
</evidence>
<dbReference type="FunFam" id="1.10.10.10:FF:000001">
    <property type="entry name" value="LysR family transcriptional regulator"/>
    <property type="match status" value="1"/>
</dbReference>
<dbReference type="InterPro" id="IPR000847">
    <property type="entry name" value="LysR_HTH_N"/>
</dbReference>
<dbReference type="Proteomes" id="UP000216225">
    <property type="component" value="Unassembled WGS sequence"/>
</dbReference>
<keyword evidence="3" id="KW-0238">DNA-binding</keyword>
<evidence type="ECO:0000256" key="4">
    <source>
        <dbReference type="ARBA" id="ARBA00023163"/>
    </source>
</evidence>
<dbReference type="SUPFAM" id="SSF53850">
    <property type="entry name" value="Periplasmic binding protein-like II"/>
    <property type="match status" value="1"/>
</dbReference>
<organism evidence="6 7">
    <name type="scientific">Alicycliphilus denitrificans</name>
    <dbReference type="NCBI Taxonomy" id="179636"/>
    <lineage>
        <taxon>Bacteria</taxon>
        <taxon>Pseudomonadati</taxon>
        <taxon>Pseudomonadota</taxon>
        <taxon>Betaproteobacteria</taxon>
        <taxon>Burkholderiales</taxon>
        <taxon>Comamonadaceae</taxon>
        <taxon>Alicycliphilus</taxon>
    </lineage>
</organism>
<proteinExistence type="inferred from homology"/>
<dbReference type="Pfam" id="PF03466">
    <property type="entry name" value="LysR_substrate"/>
    <property type="match status" value="1"/>
</dbReference>
<dbReference type="CDD" id="cd08421">
    <property type="entry name" value="PBP2_LTTR_like_1"/>
    <property type="match status" value="1"/>
</dbReference>
<dbReference type="InterPro" id="IPR036388">
    <property type="entry name" value="WH-like_DNA-bd_sf"/>
</dbReference>
<dbReference type="PROSITE" id="PS50931">
    <property type="entry name" value="HTH_LYSR"/>
    <property type="match status" value="1"/>
</dbReference>
<dbReference type="GO" id="GO:0003677">
    <property type="term" value="F:DNA binding"/>
    <property type="evidence" value="ECO:0007669"/>
    <property type="project" value="UniProtKB-KW"/>
</dbReference>
<protein>
    <submittedName>
        <fullName evidence="6">LysR family transcriptional regulator</fullName>
    </submittedName>
</protein>
<evidence type="ECO:0000313" key="7">
    <source>
        <dbReference type="Proteomes" id="UP000216225"/>
    </source>
</evidence>
<dbReference type="GO" id="GO:0003700">
    <property type="term" value="F:DNA-binding transcription factor activity"/>
    <property type="evidence" value="ECO:0007669"/>
    <property type="project" value="InterPro"/>
</dbReference>
<evidence type="ECO:0000256" key="3">
    <source>
        <dbReference type="ARBA" id="ARBA00023125"/>
    </source>
</evidence>
<dbReference type="InterPro" id="IPR036390">
    <property type="entry name" value="WH_DNA-bd_sf"/>
</dbReference>
<feature type="domain" description="HTH lysR-type" evidence="5">
    <location>
        <begin position="1"/>
        <end position="60"/>
    </location>
</feature>
<dbReference type="InterPro" id="IPR050950">
    <property type="entry name" value="HTH-type_LysR_regulators"/>
</dbReference>
<accession>A0A420K7V1</accession>
<sequence length="308" mass="34532">MRYDLHDFRVFSNIAEEKNLTRGAARSYLSVPAASQRIKHLEEALGLKLLLRSPQGVELTEAGKVYLEHARKIFAQIELLNSDLQLLGSGVSGRLKVLANTTGITEFLPPVLHDYLPKFPRVKIDLRERLSEEAARAVLDGAADLCLISGNVPTEGLECRVFLTSRLVVVTPPAHPLGARSSLHFADILDEELVSLLDGAVTQEFLRQQALRLHRELKVRVQVAGFEAIFRMVEAGVAIAVVPEVLVQRMNERGTVNVCQLEDEWAYREYQLCARNFSALPLYAREFIETVERHARTLQRDRATGSNL</sequence>
<evidence type="ECO:0000259" key="5">
    <source>
        <dbReference type="PROSITE" id="PS50931"/>
    </source>
</evidence>
<dbReference type="Gene3D" id="3.40.190.290">
    <property type="match status" value="1"/>
</dbReference>
<dbReference type="PANTHER" id="PTHR30419">
    <property type="entry name" value="HTH-TYPE TRANSCRIPTIONAL REGULATOR YBHD"/>
    <property type="match status" value="1"/>
</dbReference>
<dbReference type="Pfam" id="PF00126">
    <property type="entry name" value="HTH_1"/>
    <property type="match status" value="1"/>
</dbReference>
<name>A0A420K7V1_9BURK</name>
<evidence type="ECO:0000256" key="1">
    <source>
        <dbReference type="ARBA" id="ARBA00009437"/>
    </source>
</evidence>
<evidence type="ECO:0000256" key="2">
    <source>
        <dbReference type="ARBA" id="ARBA00023015"/>
    </source>
</evidence>
<reference evidence="6 7" key="1">
    <citation type="submission" date="2018-09" db="EMBL/GenBank/DDBJ databases">
        <title>Genome comparison of Alicycliphilus sp. BQ1, a polyurethanolytic bacterium, with its closest phylogenetic relatives Alicycliphilus denitrificans BC and K601, unable to attack polyurethane.</title>
        <authorList>
            <person name="Loza-Tavera H."/>
            <person name="Lozano L."/>
            <person name="Cevallos M."/>
            <person name="Maya-Lucas O."/>
            <person name="Garcia-Mena J."/>
            <person name="Hernandez J."/>
        </authorList>
    </citation>
    <scope>NUCLEOTIDE SEQUENCE [LARGE SCALE GENOMIC DNA]</scope>
    <source>
        <strain evidence="6 7">BQ1</strain>
    </source>
</reference>
<comment type="similarity">
    <text evidence="1">Belongs to the LysR transcriptional regulatory family.</text>
</comment>
<gene>
    <name evidence="6" type="ORF">CE154_019975</name>
</gene>
<keyword evidence="2" id="KW-0805">Transcription regulation</keyword>